<dbReference type="CDD" id="cd04647">
    <property type="entry name" value="LbH_MAT_like"/>
    <property type="match status" value="1"/>
</dbReference>
<keyword evidence="2" id="KW-0808">Transferase</keyword>
<name>A0A2M9CIK5_9MICO</name>
<dbReference type="AlphaFoldDB" id="A0A2M9CIK5"/>
<dbReference type="GO" id="GO:0016740">
    <property type="term" value="F:transferase activity"/>
    <property type="evidence" value="ECO:0007669"/>
    <property type="project" value="UniProtKB-KW"/>
</dbReference>
<sequence length="186" mass="20011">MSIVPRSILRRLPTRWRWRIVSRLAGGAEAARSLGVTVGRGSRIISCNVRSEYALLTIGDDVTVSSEVLFITHDGAGWLARDTEGRRRYRLAPITVGDRVFIGARAIVMPGVAIGDDCIVAAGAVVTKSVPAGSIVGGNPARVIGRTADFVARALDEWPTERRVDPRMKPELASQPAREAVQRASA</sequence>
<protein>
    <submittedName>
        <fullName evidence="2">Succinyltransferase-like protein</fullName>
    </submittedName>
</protein>
<evidence type="ECO:0000313" key="2">
    <source>
        <dbReference type="EMBL" id="PJJ71727.1"/>
    </source>
</evidence>
<organism evidence="2 3">
    <name type="scientific">Diaminobutyricimonas aerilata</name>
    <dbReference type="NCBI Taxonomy" id="1162967"/>
    <lineage>
        <taxon>Bacteria</taxon>
        <taxon>Bacillati</taxon>
        <taxon>Actinomycetota</taxon>
        <taxon>Actinomycetes</taxon>
        <taxon>Micrococcales</taxon>
        <taxon>Microbacteriaceae</taxon>
        <taxon>Diaminobutyricimonas</taxon>
    </lineage>
</organism>
<gene>
    <name evidence="2" type="ORF">CLV46_1280</name>
</gene>
<reference evidence="2 3" key="1">
    <citation type="submission" date="2017-11" db="EMBL/GenBank/DDBJ databases">
        <title>Genomic Encyclopedia of Archaeal and Bacterial Type Strains, Phase II (KMG-II): From Individual Species to Whole Genera.</title>
        <authorList>
            <person name="Goeker M."/>
        </authorList>
    </citation>
    <scope>NUCLEOTIDE SEQUENCE [LARGE SCALE GENOMIC DNA]</scope>
    <source>
        <strain evidence="2 3">DSM 27393</strain>
    </source>
</reference>
<dbReference type="Proteomes" id="UP000228758">
    <property type="component" value="Unassembled WGS sequence"/>
</dbReference>
<dbReference type="EMBL" id="PGFF01000001">
    <property type="protein sequence ID" value="PJJ71727.1"/>
    <property type="molecule type" value="Genomic_DNA"/>
</dbReference>
<dbReference type="InterPro" id="IPR001451">
    <property type="entry name" value="Hexapep"/>
</dbReference>
<proteinExistence type="predicted"/>
<feature type="region of interest" description="Disordered" evidence="1">
    <location>
        <begin position="162"/>
        <end position="186"/>
    </location>
</feature>
<dbReference type="PANTHER" id="PTHR43300">
    <property type="entry name" value="ACETYLTRANSFERASE"/>
    <property type="match status" value="1"/>
</dbReference>
<dbReference type="PANTHER" id="PTHR43300:SF11">
    <property type="entry name" value="ACETYLTRANSFERASE RV3034C-RELATED"/>
    <property type="match status" value="1"/>
</dbReference>
<dbReference type="InterPro" id="IPR011004">
    <property type="entry name" value="Trimer_LpxA-like_sf"/>
</dbReference>
<keyword evidence="3" id="KW-1185">Reference proteome</keyword>
<dbReference type="RefSeq" id="WP_100363997.1">
    <property type="nucleotide sequence ID" value="NZ_PGFF01000001.1"/>
</dbReference>
<accession>A0A2M9CIK5</accession>
<dbReference type="InterPro" id="IPR050179">
    <property type="entry name" value="Trans_hexapeptide_repeat"/>
</dbReference>
<comment type="caution">
    <text evidence="2">The sequence shown here is derived from an EMBL/GenBank/DDBJ whole genome shotgun (WGS) entry which is preliminary data.</text>
</comment>
<evidence type="ECO:0000313" key="3">
    <source>
        <dbReference type="Proteomes" id="UP000228758"/>
    </source>
</evidence>
<dbReference type="SUPFAM" id="SSF51161">
    <property type="entry name" value="Trimeric LpxA-like enzymes"/>
    <property type="match status" value="1"/>
</dbReference>
<evidence type="ECO:0000256" key="1">
    <source>
        <dbReference type="SAM" id="MobiDB-lite"/>
    </source>
</evidence>
<dbReference type="OrthoDB" id="2643438at2"/>
<dbReference type="Pfam" id="PF14602">
    <property type="entry name" value="Hexapep_2"/>
    <property type="match status" value="1"/>
</dbReference>
<dbReference type="Gene3D" id="2.160.10.10">
    <property type="entry name" value="Hexapeptide repeat proteins"/>
    <property type="match status" value="1"/>
</dbReference>